<reference evidence="4" key="1">
    <citation type="submission" date="2017-02" db="UniProtKB">
        <authorList>
            <consortium name="WormBaseParasite"/>
        </authorList>
    </citation>
    <scope>IDENTIFICATION</scope>
</reference>
<dbReference type="EMBL" id="UZAF01018041">
    <property type="protein sequence ID" value="VDO47384.1"/>
    <property type="molecule type" value="Genomic_DNA"/>
</dbReference>
<feature type="region of interest" description="Disordered" evidence="1">
    <location>
        <begin position="1"/>
        <end position="26"/>
    </location>
</feature>
<dbReference type="AlphaFoldDB" id="A0A0N4WNU2"/>
<name>A0A0N4WNU2_HAEPC</name>
<proteinExistence type="predicted"/>
<dbReference type="OrthoDB" id="5874093at2759"/>
<accession>A0A0N4WNU2</accession>
<evidence type="ECO:0000313" key="2">
    <source>
        <dbReference type="EMBL" id="VDO47384.1"/>
    </source>
</evidence>
<protein>
    <submittedName>
        <fullName evidence="2 4">Uncharacterized protein</fullName>
    </submittedName>
</protein>
<gene>
    <name evidence="2" type="ORF">HPLM_LOCUS12975</name>
</gene>
<dbReference type="WBParaSite" id="HPLM_0001298301-mRNA-1">
    <property type="protein sequence ID" value="HPLM_0001298301-mRNA-1"/>
    <property type="gene ID" value="HPLM_0001298301"/>
</dbReference>
<sequence length="56" mass="6281">MPTSVNGVNFFNPTDEDDEHVQQSSTDQAAVIDPLDSLKNCSLSKLNRLVDFFRSH</sequence>
<organism evidence="4">
    <name type="scientific">Haemonchus placei</name>
    <name type="common">Barber's pole worm</name>
    <dbReference type="NCBI Taxonomy" id="6290"/>
    <lineage>
        <taxon>Eukaryota</taxon>
        <taxon>Metazoa</taxon>
        <taxon>Ecdysozoa</taxon>
        <taxon>Nematoda</taxon>
        <taxon>Chromadorea</taxon>
        <taxon>Rhabditida</taxon>
        <taxon>Rhabditina</taxon>
        <taxon>Rhabditomorpha</taxon>
        <taxon>Strongyloidea</taxon>
        <taxon>Trichostrongylidae</taxon>
        <taxon>Haemonchus</taxon>
    </lineage>
</organism>
<reference evidence="2 3" key="2">
    <citation type="submission" date="2018-11" db="EMBL/GenBank/DDBJ databases">
        <authorList>
            <consortium name="Pathogen Informatics"/>
        </authorList>
    </citation>
    <scope>NUCLEOTIDE SEQUENCE [LARGE SCALE GENOMIC DNA]</scope>
    <source>
        <strain evidence="2 3">MHpl1</strain>
    </source>
</reference>
<feature type="compositionally biased region" description="Polar residues" evidence="1">
    <location>
        <begin position="1"/>
        <end position="12"/>
    </location>
</feature>
<evidence type="ECO:0000256" key="1">
    <source>
        <dbReference type="SAM" id="MobiDB-lite"/>
    </source>
</evidence>
<keyword evidence="3" id="KW-1185">Reference proteome</keyword>
<dbReference type="Proteomes" id="UP000268014">
    <property type="component" value="Unassembled WGS sequence"/>
</dbReference>
<evidence type="ECO:0000313" key="4">
    <source>
        <dbReference type="WBParaSite" id="HPLM_0001298301-mRNA-1"/>
    </source>
</evidence>
<evidence type="ECO:0000313" key="3">
    <source>
        <dbReference type="Proteomes" id="UP000268014"/>
    </source>
</evidence>